<dbReference type="InterPro" id="IPR050291">
    <property type="entry name" value="CDF_Transporter"/>
</dbReference>
<dbReference type="AlphaFoldDB" id="A0A087EKA7"/>
<dbReference type="Gene3D" id="1.20.1510.10">
    <property type="entry name" value="Cation efflux protein transmembrane domain"/>
    <property type="match status" value="1"/>
</dbReference>
<feature type="domain" description="Cation efflux protein transmembrane" evidence="7">
    <location>
        <begin position="11"/>
        <end position="219"/>
    </location>
</feature>
<name>A0A087EKA7_9BIFI</name>
<evidence type="ECO:0000259" key="7">
    <source>
        <dbReference type="Pfam" id="PF01545"/>
    </source>
</evidence>
<dbReference type="GO" id="GO:0015086">
    <property type="term" value="F:cadmium ion transmembrane transporter activity"/>
    <property type="evidence" value="ECO:0007669"/>
    <property type="project" value="TreeGrafter"/>
</dbReference>
<feature type="transmembrane region" description="Helical" evidence="6">
    <location>
        <begin position="37"/>
        <end position="57"/>
    </location>
</feature>
<sequence length="301" mass="33214">MQHKRIEYKALIVGIVVNVLMVIAGMVVFFISGLKAMFLDAAFTAISVLSGLVAATLSSRTVRTTERFPNGLFALEPIYAIGKAMVTMSLLIFTLIDVTQVAYDYFVFGYGFPISMGPVVIYEIATVASCAMLYVYYTRQNELINYSSTMLTAESKSTFIDGMMSLGIGVVAIVLVLLPQGTPLDFLHYTGDFFITLAIVVFTIREPIEVLRDAFVELVGGVHDNDDINAFVEGRVQSYLPEGTELDKVLVFKMGMSYSVEVYLTGVGPTIYVNDMVHCKKALEEDLASKLHLVDVDFVFD</sequence>
<evidence type="ECO:0000256" key="1">
    <source>
        <dbReference type="ARBA" id="ARBA00004141"/>
    </source>
</evidence>
<keyword evidence="9" id="KW-1185">Reference proteome</keyword>
<dbReference type="EMBL" id="JGZU01000003">
    <property type="protein sequence ID" value="KFJ08208.1"/>
    <property type="molecule type" value="Genomic_DNA"/>
</dbReference>
<dbReference type="eggNOG" id="COG3965">
    <property type="taxonomic scope" value="Bacteria"/>
</dbReference>
<feature type="transmembrane region" description="Helical" evidence="6">
    <location>
        <begin position="158"/>
        <end position="180"/>
    </location>
</feature>
<evidence type="ECO:0000256" key="3">
    <source>
        <dbReference type="ARBA" id="ARBA00022692"/>
    </source>
</evidence>
<reference evidence="8 9" key="1">
    <citation type="submission" date="2014-03" db="EMBL/GenBank/DDBJ databases">
        <title>Genomics of Bifidobacteria.</title>
        <authorList>
            <person name="Ventura M."/>
            <person name="Milani C."/>
            <person name="Lugli G.A."/>
        </authorList>
    </citation>
    <scope>NUCLEOTIDE SEQUENCE [LARGE SCALE GENOMIC DNA]</scope>
    <source>
        <strain evidence="8 9">JCM 13495</strain>
    </source>
</reference>
<dbReference type="GO" id="GO:0006882">
    <property type="term" value="P:intracellular zinc ion homeostasis"/>
    <property type="evidence" value="ECO:0007669"/>
    <property type="project" value="TreeGrafter"/>
</dbReference>
<protein>
    <submittedName>
        <fullName evidence="8">Cation efflux protein</fullName>
    </submittedName>
</protein>
<dbReference type="Proteomes" id="UP000029080">
    <property type="component" value="Unassembled WGS sequence"/>
</dbReference>
<comment type="caution">
    <text evidence="8">The sequence shown here is derived from an EMBL/GenBank/DDBJ whole genome shotgun (WGS) entry which is preliminary data.</text>
</comment>
<proteinExistence type="predicted"/>
<accession>A0A087EKA7</accession>
<feature type="transmembrane region" description="Helical" evidence="6">
    <location>
        <begin position="186"/>
        <end position="204"/>
    </location>
</feature>
<dbReference type="OrthoDB" id="9810598at2"/>
<evidence type="ECO:0000256" key="2">
    <source>
        <dbReference type="ARBA" id="ARBA00022448"/>
    </source>
</evidence>
<keyword evidence="4 6" id="KW-1133">Transmembrane helix</keyword>
<dbReference type="Pfam" id="PF01545">
    <property type="entry name" value="Cation_efflux"/>
    <property type="match status" value="1"/>
</dbReference>
<keyword evidence="2" id="KW-0813">Transport</keyword>
<dbReference type="PANTHER" id="PTHR43840:SF15">
    <property type="entry name" value="MITOCHONDRIAL METAL TRANSPORTER 1-RELATED"/>
    <property type="match status" value="1"/>
</dbReference>
<dbReference type="PANTHER" id="PTHR43840">
    <property type="entry name" value="MITOCHONDRIAL METAL TRANSPORTER 1-RELATED"/>
    <property type="match status" value="1"/>
</dbReference>
<gene>
    <name evidence="8" type="ORF">BITS_0543</name>
</gene>
<dbReference type="SUPFAM" id="SSF161111">
    <property type="entry name" value="Cation efflux protein transmembrane domain-like"/>
    <property type="match status" value="1"/>
</dbReference>
<evidence type="ECO:0000256" key="4">
    <source>
        <dbReference type="ARBA" id="ARBA00022989"/>
    </source>
</evidence>
<feature type="transmembrane region" description="Helical" evidence="6">
    <location>
        <begin position="12"/>
        <end position="31"/>
    </location>
</feature>
<feature type="transmembrane region" description="Helical" evidence="6">
    <location>
        <begin position="116"/>
        <end position="137"/>
    </location>
</feature>
<organism evidence="8 9">
    <name type="scientific">Bifidobacterium tsurumiense</name>
    <dbReference type="NCBI Taxonomy" id="356829"/>
    <lineage>
        <taxon>Bacteria</taxon>
        <taxon>Bacillati</taxon>
        <taxon>Actinomycetota</taxon>
        <taxon>Actinomycetes</taxon>
        <taxon>Bifidobacteriales</taxon>
        <taxon>Bifidobacteriaceae</taxon>
        <taxon>Bifidobacterium</taxon>
    </lineage>
</organism>
<evidence type="ECO:0000256" key="5">
    <source>
        <dbReference type="ARBA" id="ARBA00023136"/>
    </source>
</evidence>
<dbReference type="GO" id="GO:0015093">
    <property type="term" value="F:ferrous iron transmembrane transporter activity"/>
    <property type="evidence" value="ECO:0007669"/>
    <property type="project" value="TreeGrafter"/>
</dbReference>
<evidence type="ECO:0000256" key="6">
    <source>
        <dbReference type="SAM" id="Phobius"/>
    </source>
</evidence>
<dbReference type="InterPro" id="IPR058533">
    <property type="entry name" value="Cation_efflux_TM"/>
</dbReference>
<comment type="subcellular location">
    <subcellularLocation>
        <location evidence="1">Membrane</location>
        <topology evidence="1">Multi-pass membrane protein</topology>
    </subcellularLocation>
</comment>
<feature type="transmembrane region" description="Helical" evidence="6">
    <location>
        <begin position="78"/>
        <end position="96"/>
    </location>
</feature>
<dbReference type="GO" id="GO:0015341">
    <property type="term" value="F:zinc efflux antiporter activity"/>
    <property type="evidence" value="ECO:0007669"/>
    <property type="project" value="TreeGrafter"/>
</dbReference>
<dbReference type="STRING" id="356829.BITS_0543"/>
<evidence type="ECO:0000313" key="9">
    <source>
        <dbReference type="Proteomes" id="UP000029080"/>
    </source>
</evidence>
<keyword evidence="5 6" id="KW-0472">Membrane</keyword>
<dbReference type="RefSeq" id="WP_026642810.1">
    <property type="nucleotide sequence ID" value="NZ_JGZU01000003.1"/>
</dbReference>
<dbReference type="GO" id="GO:0005886">
    <property type="term" value="C:plasma membrane"/>
    <property type="evidence" value="ECO:0007669"/>
    <property type="project" value="TreeGrafter"/>
</dbReference>
<dbReference type="InterPro" id="IPR027469">
    <property type="entry name" value="Cation_efflux_TMD_sf"/>
</dbReference>
<keyword evidence="3 6" id="KW-0812">Transmembrane</keyword>
<evidence type="ECO:0000313" key="8">
    <source>
        <dbReference type="EMBL" id="KFJ08208.1"/>
    </source>
</evidence>